<dbReference type="OrthoDB" id="5648451at2"/>
<organism evidence="1 2">
    <name type="scientific">Legionella beliardensis</name>
    <dbReference type="NCBI Taxonomy" id="91822"/>
    <lineage>
        <taxon>Bacteria</taxon>
        <taxon>Pseudomonadati</taxon>
        <taxon>Pseudomonadota</taxon>
        <taxon>Gammaproteobacteria</taxon>
        <taxon>Legionellales</taxon>
        <taxon>Legionellaceae</taxon>
        <taxon>Legionella</taxon>
    </lineage>
</organism>
<dbReference type="RefSeq" id="WP_115302598.1">
    <property type="nucleotide sequence ID" value="NZ_CAAAHO010000001.1"/>
</dbReference>
<dbReference type="Proteomes" id="UP000254968">
    <property type="component" value="Unassembled WGS sequence"/>
</dbReference>
<sequence length="114" mass="13455">MKLTNKDIIYCNDQIRRRNKQARYNSIEEKKFTMAGTGGMFLMWQPYSNSTNEQIGLPQEIGQTIGEYLDWKKRTNIAQVCQNAHQSAIYPKEEYITRHGKSYEEESYVSLLFF</sequence>
<evidence type="ECO:0000313" key="2">
    <source>
        <dbReference type="Proteomes" id="UP000254968"/>
    </source>
</evidence>
<gene>
    <name evidence="1" type="ORF">NCTC13315_01422</name>
</gene>
<keyword evidence="2" id="KW-1185">Reference proteome</keyword>
<protein>
    <submittedName>
        <fullName evidence="1">Uncharacterized protein</fullName>
    </submittedName>
</protein>
<proteinExistence type="predicted"/>
<dbReference type="AlphaFoldDB" id="A0A378I127"/>
<reference evidence="1 2" key="1">
    <citation type="submission" date="2018-06" db="EMBL/GenBank/DDBJ databases">
        <authorList>
            <consortium name="Pathogen Informatics"/>
            <person name="Doyle S."/>
        </authorList>
    </citation>
    <scope>NUCLEOTIDE SEQUENCE [LARGE SCALE GENOMIC DNA]</scope>
    <source>
        <strain evidence="1 2">NCTC13315</strain>
    </source>
</reference>
<evidence type="ECO:0000313" key="1">
    <source>
        <dbReference type="EMBL" id="STX28888.1"/>
    </source>
</evidence>
<name>A0A378I127_9GAMM</name>
<accession>A0A378I127</accession>
<dbReference type="EMBL" id="UGNV01000001">
    <property type="protein sequence ID" value="STX28888.1"/>
    <property type="molecule type" value="Genomic_DNA"/>
</dbReference>